<name>Q4ZE50_9CAUD</name>
<dbReference type="Proteomes" id="UP000000923">
    <property type="component" value="Segment"/>
</dbReference>
<reference evidence="1 2" key="1">
    <citation type="journal article" date="2005" name="Proc. Natl. Acad. Sci. U.S.A.">
        <title>The complete genomes and proteomes of 27 Staphylococcus aureus bacteriophages.</title>
        <authorList>
            <person name="Kwan T."/>
            <person name="Liu J."/>
            <person name="Dubow M."/>
            <person name="Gros P."/>
            <person name="Pelletier J."/>
        </authorList>
    </citation>
    <scope>NUCLEOTIDE SEQUENCE</scope>
</reference>
<evidence type="ECO:0000313" key="2">
    <source>
        <dbReference type="Proteomes" id="UP000000923"/>
    </source>
</evidence>
<dbReference type="GeneID" id="5130522"/>
<dbReference type="EMBL" id="AY954949">
    <property type="protein sequence ID" value="AAX90677.1"/>
    <property type="molecule type" value="Genomic_DNA"/>
</dbReference>
<dbReference type="RefSeq" id="YP_239476.1">
    <property type="nucleotide sequence ID" value="NC_007046.1"/>
</dbReference>
<protein>
    <submittedName>
        <fullName evidence="1">ORF051</fullName>
    </submittedName>
</protein>
<accession>Q4ZE50</accession>
<proteinExistence type="predicted"/>
<sequence length="45" mass="5547">MVTGRMHSYQKNIKKRLVYLYSKKNIYTNKVTYFLKREMQDSVQN</sequence>
<organism evidence="1 2">
    <name type="scientific">Staphylococcus phage 66</name>
    <dbReference type="NCBI Taxonomy" id="320832"/>
    <lineage>
        <taxon>Viruses</taxon>
        <taxon>Duplodnaviria</taxon>
        <taxon>Heunggongvirae</taxon>
        <taxon>Uroviricota</taxon>
        <taxon>Caudoviricetes</taxon>
        <taxon>Rountreeviridae</taxon>
        <taxon>Rakietenvirinae</taxon>
        <taxon>Rosenblumvirus</taxon>
        <taxon>Rosenblumvirus rv66</taxon>
    </lineage>
</organism>
<keyword evidence="2" id="KW-1185">Reference proteome</keyword>
<evidence type="ECO:0000313" key="1">
    <source>
        <dbReference type="EMBL" id="AAX90677.1"/>
    </source>
</evidence>
<dbReference type="KEGG" id="vg:5130522"/>